<keyword evidence="4" id="KW-1185">Reference proteome</keyword>
<feature type="domain" description="Halobacterial output" evidence="1">
    <location>
        <begin position="32"/>
        <end position="93"/>
    </location>
</feature>
<evidence type="ECO:0000259" key="1">
    <source>
        <dbReference type="Pfam" id="PF18545"/>
    </source>
</evidence>
<dbReference type="Proteomes" id="UP001321018">
    <property type="component" value="Unassembled WGS sequence"/>
</dbReference>
<reference evidence="2 4" key="1">
    <citation type="submission" date="2022-09" db="EMBL/GenBank/DDBJ databases">
        <title>Enrichment on poylsaccharides allowed isolation of novel metabolic and taxonomic groups of Haloarchaea.</title>
        <authorList>
            <person name="Sorokin D.Y."/>
            <person name="Elcheninov A.G."/>
            <person name="Khizhniak T.V."/>
            <person name="Kolganova T.V."/>
            <person name="Kublanov I.V."/>
        </authorList>
    </citation>
    <scope>NUCLEOTIDE SEQUENCE</scope>
    <source>
        <strain evidence="3 4">AArc-m2/3/4</strain>
        <strain evidence="2">AArc-xg1-1</strain>
    </source>
</reference>
<dbReference type="EMBL" id="JAOPKA010000020">
    <property type="protein sequence ID" value="MCU4743992.1"/>
    <property type="molecule type" value="Genomic_DNA"/>
</dbReference>
<sequence length="103" mass="11359">MQYGGTQNRSTEEYVDITDVHRVEWPTEGGSTPVSALVTAIADLNGCDPLNLPPLRERIDPEALNRLFSSNGASTVDHLTFYYCGYEVVVQQTEIRLRTPGGS</sequence>
<dbReference type="RefSeq" id="WP_338005801.1">
    <property type="nucleotide sequence ID" value="NZ_JAOPKA010000020.1"/>
</dbReference>
<gene>
    <name evidence="3" type="ORF">OB955_15180</name>
    <name evidence="2" type="ORF">OB960_21665</name>
</gene>
<proteinExistence type="predicted"/>
<dbReference type="InterPro" id="IPR040624">
    <property type="entry name" value="HalOD1"/>
</dbReference>
<evidence type="ECO:0000313" key="4">
    <source>
        <dbReference type="Proteomes" id="UP001320972"/>
    </source>
</evidence>
<evidence type="ECO:0000313" key="2">
    <source>
        <dbReference type="EMBL" id="MCU4743992.1"/>
    </source>
</evidence>
<dbReference type="Proteomes" id="UP001320972">
    <property type="component" value="Unassembled WGS sequence"/>
</dbReference>
<dbReference type="AlphaFoldDB" id="A0AAP3E4D2"/>
<evidence type="ECO:0000313" key="3">
    <source>
        <dbReference type="EMBL" id="MCU4974071.1"/>
    </source>
</evidence>
<accession>A0AAP3E4D2</accession>
<protein>
    <recommendedName>
        <fullName evidence="1">Halobacterial output domain-containing protein</fullName>
    </recommendedName>
</protein>
<dbReference type="EMBL" id="JAOPKB010000009">
    <property type="protein sequence ID" value="MCU4974071.1"/>
    <property type="molecule type" value="Genomic_DNA"/>
</dbReference>
<name>A0AAP3E4D2_9EURY</name>
<evidence type="ECO:0000313" key="5">
    <source>
        <dbReference type="Proteomes" id="UP001321018"/>
    </source>
</evidence>
<organism evidence="2 5">
    <name type="scientific">Natronoglomus mannanivorans</name>
    <dbReference type="NCBI Taxonomy" id="2979990"/>
    <lineage>
        <taxon>Archaea</taxon>
        <taxon>Methanobacteriati</taxon>
        <taxon>Methanobacteriota</taxon>
        <taxon>Stenosarchaea group</taxon>
        <taxon>Halobacteria</taxon>
        <taxon>Halobacteriales</taxon>
        <taxon>Natrialbaceae</taxon>
        <taxon>Natronoglomus</taxon>
    </lineage>
</organism>
<dbReference type="Pfam" id="PF18545">
    <property type="entry name" value="HalOD1"/>
    <property type="match status" value="1"/>
</dbReference>
<comment type="caution">
    <text evidence="2">The sequence shown here is derived from an EMBL/GenBank/DDBJ whole genome shotgun (WGS) entry which is preliminary data.</text>
</comment>